<dbReference type="GeneID" id="35767894"/>
<dbReference type="PANTHER" id="PTHR40588:SF1">
    <property type="entry name" value="MRNA INTERFERASE TOXIN YAFQ"/>
    <property type="match status" value="1"/>
</dbReference>
<feature type="active site" description="Proton donor" evidence="2">
    <location>
        <position position="86"/>
    </location>
</feature>
<evidence type="ECO:0000313" key="6">
    <source>
        <dbReference type="Proteomes" id="UP001069145"/>
    </source>
</evidence>
<dbReference type="Pfam" id="PF15738">
    <property type="entry name" value="YafQ_toxin"/>
    <property type="match status" value="1"/>
</dbReference>
<keyword evidence="6" id="KW-1185">Reference proteome</keyword>
<dbReference type="InterPro" id="IPR004386">
    <property type="entry name" value="Toxin_YafQ-like"/>
</dbReference>
<evidence type="ECO:0000313" key="5">
    <source>
        <dbReference type="Proteomes" id="UP000594771"/>
    </source>
</evidence>
<dbReference type="GO" id="GO:0006415">
    <property type="term" value="P:translational termination"/>
    <property type="evidence" value="ECO:0007669"/>
    <property type="project" value="TreeGrafter"/>
</dbReference>
<dbReference type="EMBL" id="JAOTML010000003">
    <property type="protein sequence ID" value="MCY3053013.1"/>
    <property type="molecule type" value="Genomic_DNA"/>
</dbReference>
<dbReference type="EMBL" id="CP065662">
    <property type="protein sequence ID" value="QPS01096.1"/>
    <property type="molecule type" value="Genomic_DNA"/>
</dbReference>
<dbReference type="InterPro" id="IPR035093">
    <property type="entry name" value="RelE/ParE_toxin_dom_sf"/>
</dbReference>
<dbReference type="KEGG" id="aun:AWM73_03100"/>
<dbReference type="AlphaFoldDB" id="A0A109RE66"/>
<gene>
    <name evidence="4" type="ORF">I6G68_06945</name>
    <name evidence="3" type="ORF">ODY43_03335</name>
</gene>
<organism evidence="4 5">
    <name type="scientific">Aerococcus urinae</name>
    <dbReference type="NCBI Taxonomy" id="1376"/>
    <lineage>
        <taxon>Bacteria</taxon>
        <taxon>Bacillati</taxon>
        <taxon>Bacillota</taxon>
        <taxon>Bacilli</taxon>
        <taxon>Lactobacillales</taxon>
        <taxon>Aerococcaceae</taxon>
        <taxon>Aerococcus</taxon>
    </lineage>
</organism>
<dbReference type="GO" id="GO:0004521">
    <property type="term" value="F:RNA endonuclease activity"/>
    <property type="evidence" value="ECO:0007669"/>
    <property type="project" value="TreeGrafter"/>
</dbReference>
<dbReference type="SUPFAM" id="SSF143011">
    <property type="entry name" value="RelE-like"/>
    <property type="match status" value="1"/>
</dbReference>
<evidence type="ECO:0000256" key="2">
    <source>
        <dbReference type="PIRSR" id="PIRSR006156-1"/>
    </source>
</evidence>
<evidence type="ECO:0000256" key="1">
    <source>
        <dbReference type="ARBA" id="ARBA00022649"/>
    </source>
</evidence>
<accession>A0A109RE66</accession>
<dbReference type="PIRSF" id="PIRSF006156">
    <property type="entry name" value="YafQ"/>
    <property type="match status" value="1"/>
</dbReference>
<keyword evidence="1" id="KW-1277">Toxin-antitoxin system</keyword>
<dbReference type="PANTHER" id="PTHR40588">
    <property type="entry name" value="MRNA INTERFERASE TOXIN YAFQ"/>
    <property type="match status" value="1"/>
</dbReference>
<sequence length="90" mass="10745">MNKIRFTSAFKRDYKRYKKKHYPMTKIDKAICLIASEEIDILINQYRLHNLKGEWQGYKELHVDGDTLIIYIDQKGIVTLTRLGTHDQLF</sequence>
<evidence type="ECO:0000313" key="3">
    <source>
        <dbReference type="EMBL" id="MCY3053013.1"/>
    </source>
</evidence>
<name>A0A109RE66_9LACT</name>
<reference evidence="4 5" key="1">
    <citation type="submission" date="2020-12" db="EMBL/GenBank/DDBJ databases">
        <title>FDA dAtabase for Regulatory Grade micrObial Sequences (FDA-ARGOS): Supporting development and validation of Infectious Disease Dx tests.</title>
        <authorList>
            <person name="Sproer C."/>
            <person name="Gronow S."/>
            <person name="Severitt S."/>
            <person name="Schroder I."/>
            <person name="Tallon L."/>
            <person name="Sadzewicz L."/>
            <person name="Zhao X."/>
            <person name="Boylan J."/>
            <person name="Ott S."/>
            <person name="Bowen H."/>
            <person name="Vavikolanu K."/>
            <person name="Mehta A."/>
            <person name="Aluvathingal J."/>
            <person name="Nadendla S."/>
            <person name="Lowell S."/>
            <person name="Myers T."/>
            <person name="Yan Y."/>
            <person name="Sichtig H."/>
        </authorList>
    </citation>
    <scope>NUCLEOTIDE SEQUENCE [LARGE SCALE GENOMIC DNA]</scope>
    <source>
        <strain evidence="4 5">FDAARGOS_911</strain>
    </source>
</reference>
<dbReference type="Proteomes" id="UP001069145">
    <property type="component" value="Unassembled WGS sequence"/>
</dbReference>
<protein>
    <submittedName>
        <fullName evidence="4">Type II toxin-antitoxin system YafQ family toxin</fullName>
    </submittedName>
</protein>
<dbReference type="OrthoDB" id="7030467at2"/>
<dbReference type="InterPro" id="IPR007712">
    <property type="entry name" value="RelE/ParE_toxin"/>
</dbReference>
<dbReference type="RefSeq" id="WP_060778045.1">
    <property type="nucleotide sequence ID" value="NZ_CAJHLF010000003.1"/>
</dbReference>
<dbReference type="NCBIfam" id="TIGR02385">
    <property type="entry name" value="RelE_StbE"/>
    <property type="match status" value="1"/>
</dbReference>
<dbReference type="Proteomes" id="UP000594771">
    <property type="component" value="Chromosome"/>
</dbReference>
<evidence type="ECO:0000313" key="4">
    <source>
        <dbReference type="EMBL" id="QPS01096.1"/>
    </source>
</evidence>
<dbReference type="Gene3D" id="3.30.2310.20">
    <property type="entry name" value="RelE-like"/>
    <property type="match status" value="1"/>
</dbReference>
<proteinExistence type="predicted"/>
<reference evidence="3" key="2">
    <citation type="submission" date="2022-09" db="EMBL/GenBank/DDBJ databases">
        <title>Aerococcus urinae taxonomy study.</title>
        <authorList>
            <person name="Christensen J."/>
            <person name="Senneby E."/>
        </authorList>
    </citation>
    <scope>NUCLEOTIDE SEQUENCE</scope>
    <source>
        <strain evidence="3">NLD-066-U95</strain>
    </source>
</reference>
<dbReference type="GO" id="GO:0006402">
    <property type="term" value="P:mRNA catabolic process"/>
    <property type="evidence" value="ECO:0007669"/>
    <property type="project" value="TreeGrafter"/>
</dbReference>